<evidence type="ECO:0000313" key="4">
    <source>
        <dbReference type="EMBL" id="QIV86980.1"/>
    </source>
</evidence>
<dbReference type="EMBL" id="CP032549">
    <property type="protein sequence ID" value="QIV86980.1"/>
    <property type="molecule type" value="Genomic_DNA"/>
</dbReference>
<dbReference type="InterPro" id="IPR000182">
    <property type="entry name" value="GNAT_dom"/>
</dbReference>
<dbReference type="PANTHER" id="PTHR43877">
    <property type="entry name" value="AMINOALKYLPHOSPHONATE N-ACETYLTRANSFERASE-RELATED-RELATED"/>
    <property type="match status" value="1"/>
</dbReference>
<evidence type="ECO:0000256" key="2">
    <source>
        <dbReference type="ARBA" id="ARBA00023315"/>
    </source>
</evidence>
<evidence type="ECO:0000313" key="5">
    <source>
        <dbReference type="Proteomes" id="UP000502331"/>
    </source>
</evidence>
<dbReference type="Proteomes" id="UP000502331">
    <property type="component" value="Chromosome"/>
</dbReference>
<evidence type="ECO:0000259" key="3">
    <source>
        <dbReference type="PROSITE" id="PS51186"/>
    </source>
</evidence>
<dbReference type="Gene3D" id="3.40.630.30">
    <property type="match status" value="1"/>
</dbReference>
<reference evidence="4 5" key="1">
    <citation type="submission" date="2018-09" db="EMBL/GenBank/DDBJ databases">
        <title>Glutamicibacter mishrai S5-52T (LMG 29155T = KCTC 39846T).</title>
        <authorList>
            <person name="Das S.K."/>
        </authorList>
    </citation>
    <scope>NUCLEOTIDE SEQUENCE [LARGE SCALE GENOMIC DNA]</scope>
    <source>
        <strain evidence="4 5">S5-52</strain>
    </source>
</reference>
<dbReference type="GO" id="GO:0016747">
    <property type="term" value="F:acyltransferase activity, transferring groups other than amino-acyl groups"/>
    <property type="evidence" value="ECO:0007669"/>
    <property type="project" value="InterPro"/>
</dbReference>
<evidence type="ECO:0000256" key="1">
    <source>
        <dbReference type="ARBA" id="ARBA00022679"/>
    </source>
</evidence>
<organism evidence="4 5">
    <name type="scientific">Glutamicibacter mishrai</name>
    <dbReference type="NCBI Taxonomy" id="1775880"/>
    <lineage>
        <taxon>Bacteria</taxon>
        <taxon>Bacillati</taxon>
        <taxon>Actinomycetota</taxon>
        <taxon>Actinomycetes</taxon>
        <taxon>Micrococcales</taxon>
        <taxon>Micrococcaceae</taxon>
        <taxon>Glutamicibacter</taxon>
    </lineage>
</organism>
<dbReference type="InterPro" id="IPR050832">
    <property type="entry name" value="Bact_Acetyltransf"/>
</dbReference>
<dbReference type="InterPro" id="IPR016181">
    <property type="entry name" value="Acyl_CoA_acyltransferase"/>
</dbReference>
<dbReference type="AlphaFoldDB" id="A0A6H0SII0"/>
<dbReference type="PANTHER" id="PTHR43877:SF5">
    <property type="entry name" value="BLL8307 PROTEIN"/>
    <property type="match status" value="1"/>
</dbReference>
<keyword evidence="5" id="KW-1185">Reference proteome</keyword>
<keyword evidence="2" id="KW-0012">Acyltransferase</keyword>
<proteinExistence type="predicted"/>
<dbReference type="PROSITE" id="PS51186">
    <property type="entry name" value="GNAT"/>
    <property type="match status" value="1"/>
</dbReference>
<accession>A0A6H0SII0</accession>
<protein>
    <submittedName>
        <fullName evidence="4">GNAT family N-acetyltransferase</fullName>
    </submittedName>
</protein>
<feature type="domain" description="N-acetyltransferase" evidence="3">
    <location>
        <begin position="55"/>
        <end position="208"/>
    </location>
</feature>
<sequence length="208" mass="22953">MELWGCAGAQGRQLEHDDPACGSRHVCLETRSGRARRLKPGRHRSEIKPWHAGAMDIRMIEADPFAESMQRMVREHLADMAPTAPEESRHAMASSALADEGVSMFQVCVGETVIGMGAFKDLGGQVAELKSMRVSPEFRGRGIGRRLLDELINTAVQRGFSLLCLETGTHGYFTAARAMYEAAGFTQCPPFGDYQLDDNSVYYRRAIG</sequence>
<gene>
    <name evidence="4" type="ORF">D3791_07460</name>
</gene>
<dbReference type="CDD" id="cd04301">
    <property type="entry name" value="NAT_SF"/>
    <property type="match status" value="1"/>
</dbReference>
<dbReference type="SUPFAM" id="SSF55729">
    <property type="entry name" value="Acyl-CoA N-acyltransferases (Nat)"/>
    <property type="match status" value="1"/>
</dbReference>
<dbReference type="Pfam" id="PF00583">
    <property type="entry name" value="Acetyltransf_1"/>
    <property type="match status" value="1"/>
</dbReference>
<keyword evidence="1 4" id="KW-0808">Transferase</keyword>
<name>A0A6H0SII0_9MICC</name>